<reference evidence="1" key="1">
    <citation type="journal article" date="2022" name="Int. J. Mol. Sci.">
        <title>Draft Genome of Tanacetum Coccineum: Genomic Comparison of Closely Related Tanacetum-Family Plants.</title>
        <authorList>
            <person name="Yamashiro T."/>
            <person name="Shiraishi A."/>
            <person name="Nakayama K."/>
            <person name="Satake H."/>
        </authorList>
    </citation>
    <scope>NUCLEOTIDE SEQUENCE</scope>
</reference>
<dbReference type="EMBL" id="BQNB010015231">
    <property type="protein sequence ID" value="GJT37547.1"/>
    <property type="molecule type" value="Genomic_DNA"/>
</dbReference>
<reference evidence="1" key="2">
    <citation type="submission" date="2022-01" db="EMBL/GenBank/DDBJ databases">
        <authorList>
            <person name="Yamashiro T."/>
            <person name="Shiraishi A."/>
            <person name="Satake H."/>
            <person name="Nakayama K."/>
        </authorList>
    </citation>
    <scope>NUCLEOTIDE SEQUENCE</scope>
</reference>
<evidence type="ECO:0008006" key="3">
    <source>
        <dbReference type="Google" id="ProtNLM"/>
    </source>
</evidence>
<organism evidence="1 2">
    <name type="scientific">Tanacetum coccineum</name>
    <dbReference type="NCBI Taxonomy" id="301880"/>
    <lineage>
        <taxon>Eukaryota</taxon>
        <taxon>Viridiplantae</taxon>
        <taxon>Streptophyta</taxon>
        <taxon>Embryophyta</taxon>
        <taxon>Tracheophyta</taxon>
        <taxon>Spermatophyta</taxon>
        <taxon>Magnoliopsida</taxon>
        <taxon>eudicotyledons</taxon>
        <taxon>Gunneridae</taxon>
        <taxon>Pentapetalae</taxon>
        <taxon>asterids</taxon>
        <taxon>campanulids</taxon>
        <taxon>Asterales</taxon>
        <taxon>Asteraceae</taxon>
        <taxon>Asteroideae</taxon>
        <taxon>Anthemideae</taxon>
        <taxon>Anthemidinae</taxon>
        <taxon>Tanacetum</taxon>
    </lineage>
</organism>
<name>A0ABQ5DGS7_9ASTR</name>
<accession>A0ABQ5DGS7</accession>
<evidence type="ECO:0000313" key="1">
    <source>
        <dbReference type="EMBL" id="GJT37547.1"/>
    </source>
</evidence>
<protein>
    <recommendedName>
        <fullName evidence="3">Ribosomal protein S4</fullName>
    </recommendedName>
</protein>
<proteinExistence type="predicted"/>
<evidence type="ECO:0000313" key="2">
    <source>
        <dbReference type="Proteomes" id="UP001151760"/>
    </source>
</evidence>
<keyword evidence="2" id="KW-1185">Reference proteome</keyword>
<dbReference type="Proteomes" id="UP001151760">
    <property type="component" value="Unassembled WGS sequence"/>
</dbReference>
<gene>
    <name evidence="1" type="ORF">Tco_0937412</name>
</gene>
<comment type="caution">
    <text evidence="1">The sequence shown here is derived from an EMBL/GenBank/DDBJ whole genome shotgun (WGS) entry which is preliminary data.</text>
</comment>
<sequence>MVKELKLLRYNPGMESRICSENDRRRSKEFMEVIERRLKIRRIFRSLESFVGRRLRDVDYRLIQRTE</sequence>